<feature type="domain" description="N-acetyltransferase" evidence="2">
    <location>
        <begin position="16"/>
        <end position="155"/>
    </location>
</feature>
<dbReference type="Pfam" id="PF13673">
    <property type="entry name" value="Acetyltransf_10"/>
    <property type="match status" value="1"/>
</dbReference>
<feature type="region of interest" description="Disordered" evidence="1">
    <location>
        <begin position="153"/>
        <end position="174"/>
    </location>
</feature>
<protein>
    <submittedName>
        <fullName evidence="3">ElaA protein</fullName>
    </submittedName>
</protein>
<dbReference type="EMBL" id="BMMX01000025">
    <property type="protein sequence ID" value="GGL06573.1"/>
    <property type="molecule type" value="Genomic_DNA"/>
</dbReference>
<name>A0A8J3C226_9ACTN</name>
<dbReference type="InterPro" id="IPR000182">
    <property type="entry name" value="GNAT_dom"/>
</dbReference>
<organism evidence="3 4">
    <name type="scientific">Mangrovihabitans endophyticus</name>
    <dbReference type="NCBI Taxonomy" id="1751298"/>
    <lineage>
        <taxon>Bacteria</taxon>
        <taxon>Bacillati</taxon>
        <taxon>Actinomycetota</taxon>
        <taxon>Actinomycetes</taxon>
        <taxon>Micromonosporales</taxon>
        <taxon>Micromonosporaceae</taxon>
        <taxon>Mangrovihabitans</taxon>
    </lineage>
</organism>
<keyword evidence="4" id="KW-1185">Reference proteome</keyword>
<proteinExistence type="predicted"/>
<dbReference type="PROSITE" id="PS51186">
    <property type="entry name" value="GNAT"/>
    <property type="match status" value="1"/>
</dbReference>
<dbReference type="CDD" id="cd04301">
    <property type="entry name" value="NAT_SF"/>
    <property type="match status" value="1"/>
</dbReference>
<evidence type="ECO:0000313" key="4">
    <source>
        <dbReference type="Proteomes" id="UP000656042"/>
    </source>
</evidence>
<dbReference type="GO" id="GO:0016747">
    <property type="term" value="F:acyltransferase activity, transferring groups other than amino-acyl groups"/>
    <property type="evidence" value="ECO:0007669"/>
    <property type="project" value="InterPro"/>
</dbReference>
<reference evidence="3" key="2">
    <citation type="submission" date="2020-09" db="EMBL/GenBank/DDBJ databases">
        <authorList>
            <person name="Sun Q."/>
            <person name="Zhou Y."/>
        </authorList>
    </citation>
    <scope>NUCLEOTIDE SEQUENCE</scope>
    <source>
        <strain evidence="3">CGMCC 4.7299</strain>
    </source>
</reference>
<dbReference type="AlphaFoldDB" id="A0A8J3C226"/>
<evidence type="ECO:0000256" key="1">
    <source>
        <dbReference type="SAM" id="MobiDB-lite"/>
    </source>
</evidence>
<dbReference type="InterPro" id="IPR016181">
    <property type="entry name" value="Acyl_CoA_acyltransferase"/>
</dbReference>
<sequence length="174" mass="18938">MFSAPPPEEREPVRAASFGDLDAATVYAIMKLRCDVFVVEQKCYYADLDGRDTEPGTRHVWLTRDAQIAAYLRILDLDTPGAARIGRVVTAPAARGSGLAGRLMTHALTVIGERPSRLSAQAHLTGFYARFGYTAEGPEYLEDGIPHVPMTRPAQLPDQGSAAISSAVERRRPV</sequence>
<evidence type="ECO:0000259" key="2">
    <source>
        <dbReference type="PROSITE" id="PS51186"/>
    </source>
</evidence>
<dbReference type="RefSeq" id="WP_189081364.1">
    <property type="nucleotide sequence ID" value="NZ_BMMX01000025.1"/>
</dbReference>
<evidence type="ECO:0000313" key="3">
    <source>
        <dbReference type="EMBL" id="GGL06573.1"/>
    </source>
</evidence>
<dbReference type="Gene3D" id="3.40.630.30">
    <property type="match status" value="1"/>
</dbReference>
<gene>
    <name evidence="3" type="primary">elaA</name>
    <name evidence="3" type="ORF">GCM10012284_46060</name>
</gene>
<reference evidence="3" key="1">
    <citation type="journal article" date="2014" name="Int. J. Syst. Evol. Microbiol.">
        <title>Complete genome sequence of Corynebacterium casei LMG S-19264T (=DSM 44701T), isolated from a smear-ripened cheese.</title>
        <authorList>
            <consortium name="US DOE Joint Genome Institute (JGI-PGF)"/>
            <person name="Walter F."/>
            <person name="Albersmeier A."/>
            <person name="Kalinowski J."/>
            <person name="Ruckert C."/>
        </authorList>
    </citation>
    <scope>NUCLEOTIDE SEQUENCE</scope>
    <source>
        <strain evidence="3">CGMCC 4.7299</strain>
    </source>
</reference>
<comment type="caution">
    <text evidence="3">The sequence shown here is derived from an EMBL/GenBank/DDBJ whole genome shotgun (WGS) entry which is preliminary data.</text>
</comment>
<dbReference type="Proteomes" id="UP000656042">
    <property type="component" value="Unassembled WGS sequence"/>
</dbReference>
<accession>A0A8J3C226</accession>
<dbReference type="SUPFAM" id="SSF55729">
    <property type="entry name" value="Acyl-CoA N-acyltransferases (Nat)"/>
    <property type="match status" value="1"/>
</dbReference>